<accession>A0AAD4L8Q8</accession>
<reference evidence="2" key="1">
    <citation type="submission" date="2022-01" db="EMBL/GenBank/DDBJ databases">
        <title>Comparative genomics reveals a dynamic genome evolution in the ectomycorrhizal milk-cap (Lactarius) mushrooms.</title>
        <authorList>
            <consortium name="DOE Joint Genome Institute"/>
            <person name="Lebreton A."/>
            <person name="Tang N."/>
            <person name="Kuo A."/>
            <person name="LaButti K."/>
            <person name="Drula E."/>
            <person name="Barry K."/>
            <person name="Clum A."/>
            <person name="Lipzen A."/>
            <person name="Mousain D."/>
            <person name="Ng V."/>
            <person name="Wang R."/>
            <person name="Wang X."/>
            <person name="Dai Y."/>
            <person name="Henrissat B."/>
            <person name="Grigoriev I.V."/>
            <person name="Guerin-Laguette A."/>
            <person name="Yu F."/>
            <person name="Martin F.M."/>
        </authorList>
    </citation>
    <scope>NUCLEOTIDE SEQUENCE</scope>
    <source>
        <strain evidence="2">QP</strain>
    </source>
</reference>
<dbReference type="InterPro" id="IPR001130">
    <property type="entry name" value="TatD-like"/>
</dbReference>
<gene>
    <name evidence="2" type="ORF">EDB92DRAFT_1895318</name>
</gene>
<dbReference type="GO" id="GO:0016788">
    <property type="term" value="F:hydrolase activity, acting on ester bonds"/>
    <property type="evidence" value="ECO:0007669"/>
    <property type="project" value="InterPro"/>
</dbReference>
<dbReference type="Gene3D" id="3.20.20.140">
    <property type="entry name" value="Metal-dependent hydrolases"/>
    <property type="match status" value="1"/>
</dbReference>
<evidence type="ECO:0000313" key="2">
    <source>
        <dbReference type="EMBL" id="KAH8982078.1"/>
    </source>
</evidence>
<sequence>MSFSHRSLLLVRTYHRTYSSYIKMGKNNKKGPSEDCLLLPAYPGHTSAPIVDTHTHLVSTFAAYKQKYKGGKYENVYDFVRGLYQGKKVTALVDVWCEAPVQRVWREIADSAVAEDRTRKWGELEYWFVMGVHPHEARLYTDAVEKDILEAMAHPRNVGWGEIGLDYHYDNSPRDLQRDVFTRQLRHAVRLSKPITVHTREADEDTERILKAEVPAEHKIHVHCFTDAPDFAQRLLDHFTNLYIGITGVITFSSNENTSNLVRQMFAQSPAAPRIVLETDAPYMVPANIYGSLSVIKGRLPLCHTAMIPWTAEFVAEIAGKEWDVERVLELGRANAHRVYGV</sequence>
<dbReference type="PROSITE" id="PS01090">
    <property type="entry name" value="TATD_2"/>
    <property type="match status" value="1"/>
</dbReference>
<evidence type="ECO:0008006" key="4">
    <source>
        <dbReference type="Google" id="ProtNLM"/>
    </source>
</evidence>
<dbReference type="SUPFAM" id="SSF51556">
    <property type="entry name" value="Metallo-dependent hydrolases"/>
    <property type="match status" value="1"/>
</dbReference>
<proteinExistence type="predicted"/>
<dbReference type="EMBL" id="JAKELL010000105">
    <property type="protein sequence ID" value="KAH8982078.1"/>
    <property type="molecule type" value="Genomic_DNA"/>
</dbReference>
<keyword evidence="1" id="KW-0378">Hydrolase</keyword>
<dbReference type="PANTHER" id="PTHR46363">
    <property type="entry name" value="DEOXYRIBONUCLEASE TATDN2-RELATED"/>
    <property type="match status" value="1"/>
</dbReference>
<protein>
    <recommendedName>
        <fullName evidence="4">Metallo-dependent hydrolase</fullName>
    </recommendedName>
</protein>
<dbReference type="InterPro" id="IPR018228">
    <property type="entry name" value="DNase_TatD-rel_CS"/>
</dbReference>
<organism evidence="2 3">
    <name type="scientific">Lactarius akahatsu</name>
    <dbReference type="NCBI Taxonomy" id="416441"/>
    <lineage>
        <taxon>Eukaryota</taxon>
        <taxon>Fungi</taxon>
        <taxon>Dikarya</taxon>
        <taxon>Basidiomycota</taxon>
        <taxon>Agaricomycotina</taxon>
        <taxon>Agaricomycetes</taxon>
        <taxon>Russulales</taxon>
        <taxon>Russulaceae</taxon>
        <taxon>Lactarius</taxon>
    </lineage>
</organism>
<dbReference type="Proteomes" id="UP001201163">
    <property type="component" value="Unassembled WGS sequence"/>
</dbReference>
<comment type="caution">
    <text evidence="2">The sequence shown here is derived from an EMBL/GenBank/DDBJ whole genome shotgun (WGS) entry which is preliminary data.</text>
</comment>
<dbReference type="CDD" id="cd01310">
    <property type="entry name" value="TatD_DNAse"/>
    <property type="match status" value="1"/>
</dbReference>
<evidence type="ECO:0000313" key="3">
    <source>
        <dbReference type="Proteomes" id="UP001201163"/>
    </source>
</evidence>
<keyword evidence="3" id="KW-1185">Reference proteome</keyword>
<dbReference type="AlphaFoldDB" id="A0AAD4L8Q8"/>
<dbReference type="Pfam" id="PF01026">
    <property type="entry name" value="TatD_DNase"/>
    <property type="match status" value="1"/>
</dbReference>
<dbReference type="InterPro" id="IPR032466">
    <property type="entry name" value="Metal_Hydrolase"/>
</dbReference>
<name>A0AAD4L8Q8_9AGAM</name>
<evidence type="ECO:0000256" key="1">
    <source>
        <dbReference type="ARBA" id="ARBA00022801"/>
    </source>
</evidence>
<dbReference type="PANTHER" id="PTHR46363:SF1">
    <property type="entry name" value="DEOXYRIBONUCLEASE TATDN2-RELATED"/>
    <property type="match status" value="1"/>
</dbReference>